<dbReference type="GO" id="GO:0005829">
    <property type="term" value="C:cytosol"/>
    <property type="evidence" value="ECO:0007669"/>
    <property type="project" value="TreeGrafter"/>
</dbReference>
<dbReference type="RefSeq" id="WP_087863187.1">
    <property type="nucleotide sequence ID" value="NZ_LT859958.1"/>
</dbReference>
<dbReference type="Pfam" id="PF02527">
    <property type="entry name" value="GidB"/>
    <property type="match status" value="1"/>
</dbReference>
<name>A0A1Y6K6K6_9CHLR</name>
<sequence length="238" mass="26786">MQKLIDQVRSVLGFELSNEKIALLKIYENELLEWNQKVNLTAVNDPEGVRVKHFLDSMTVQKAWGKRVPPERLIDVGTGAGFPGLVLKVLWPKTRVTLVESVGKKAEFCRHIVQRLGLEQVTILSERAEVVGQDPDHRQTYELAVARAVARMPILMEYLLPLVHRNGKVLAMKGETAPVETHSASRAIHLLGGKLHKLVHIELPGVVEERFIVIVDKVAQTPDEYPRRTGIPSKRPIQ</sequence>
<feature type="binding site" evidence="6">
    <location>
        <position position="147"/>
    </location>
    <ligand>
        <name>S-adenosyl-L-methionine</name>
        <dbReference type="ChEBI" id="CHEBI:59789"/>
    </ligand>
</feature>
<comment type="subcellular location">
    <subcellularLocation>
        <location evidence="6">Cytoplasm</location>
    </subcellularLocation>
</comment>
<evidence type="ECO:0000256" key="2">
    <source>
        <dbReference type="ARBA" id="ARBA00022552"/>
    </source>
</evidence>
<protein>
    <recommendedName>
        <fullName evidence="6">Ribosomal RNA small subunit methyltransferase G</fullName>
        <ecNumber evidence="6">2.1.1.-</ecNumber>
    </recommendedName>
    <alternativeName>
        <fullName evidence="6">16S rRNA 7-methylguanosine methyltransferase</fullName>
        <shortName evidence="6">16S rRNA m7G methyltransferase</shortName>
    </alternativeName>
</protein>
<dbReference type="PIRSF" id="PIRSF003078">
    <property type="entry name" value="GidB"/>
    <property type="match status" value="1"/>
</dbReference>
<dbReference type="InterPro" id="IPR029063">
    <property type="entry name" value="SAM-dependent_MTases_sf"/>
</dbReference>
<feature type="binding site" evidence="6">
    <location>
        <position position="82"/>
    </location>
    <ligand>
        <name>S-adenosyl-L-methionine</name>
        <dbReference type="ChEBI" id="CHEBI:59789"/>
    </ligand>
</feature>
<dbReference type="PANTHER" id="PTHR31760">
    <property type="entry name" value="S-ADENOSYL-L-METHIONINE-DEPENDENT METHYLTRANSFERASES SUPERFAMILY PROTEIN"/>
    <property type="match status" value="1"/>
</dbReference>
<evidence type="ECO:0000256" key="1">
    <source>
        <dbReference type="ARBA" id="ARBA00022490"/>
    </source>
</evidence>
<keyword evidence="8" id="KW-1185">Reference proteome</keyword>
<proteinExistence type="inferred from homology"/>
<dbReference type="HAMAP" id="MF_00074">
    <property type="entry name" value="16SrRNA_methyltr_G"/>
    <property type="match status" value="1"/>
</dbReference>
<dbReference type="EMBL" id="LT859958">
    <property type="protein sequence ID" value="SMX55342.1"/>
    <property type="molecule type" value="Genomic_DNA"/>
</dbReference>
<dbReference type="AlphaFoldDB" id="A0A1Y6K6K6"/>
<keyword evidence="3 6" id="KW-0489">Methyltransferase</keyword>
<feature type="binding site" evidence="6">
    <location>
        <begin position="128"/>
        <end position="129"/>
    </location>
    <ligand>
        <name>S-adenosyl-L-methionine</name>
        <dbReference type="ChEBI" id="CHEBI:59789"/>
    </ligand>
</feature>
<gene>
    <name evidence="6 7" type="primary">rsmG</name>
    <name evidence="7" type="ORF">CFX1CAM_2277</name>
</gene>
<keyword evidence="4 6" id="KW-0808">Transferase</keyword>
<dbReference type="SUPFAM" id="SSF53335">
    <property type="entry name" value="S-adenosyl-L-methionine-dependent methyltransferases"/>
    <property type="match status" value="1"/>
</dbReference>
<dbReference type="EC" id="2.1.1.-" evidence="6"/>
<evidence type="ECO:0000256" key="4">
    <source>
        <dbReference type="ARBA" id="ARBA00022679"/>
    </source>
</evidence>
<evidence type="ECO:0000313" key="8">
    <source>
        <dbReference type="Proteomes" id="UP000195514"/>
    </source>
</evidence>
<keyword evidence="5 6" id="KW-0949">S-adenosyl-L-methionine</keyword>
<accession>A0A1Y6K6K6</accession>
<feature type="binding site" evidence="6">
    <location>
        <position position="77"/>
    </location>
    <ligand>
        <name>S-adenosyl-L-methionine</name>
        <dbReference type="ChEBI" id="CHEBI:59789"/>
    </ligand>
</feature>
<evidence type="ECO:0000313" key="7">
    <source>
        <dbReference type="EMBL" id="SMX55342.1"/>
    </source>
</evidence>
<comment type="function">
    <text evidence="6">Specifically methylates the N7 position of a guanine in 16S rRNA.</text>
</comment>
<dbReference type="OrthoDB" id="9808773at2"/>
<dbReference type="PANTHER" id="PTHR31760:SF0">
    <property type="entry name" value="S-ADENOSYL-L-METHIONINE-DEPENDENT METHYLTRANSFERASES SUPERFAMILY PROTEIN"/>
    <property type="match status" value="1"/>
</dbReference>
<dbReference type="GO" id="GO:0070043">
    <property type="term" value="F:rRNA (guanine-N7-)-methyltransferase activity"/>
    <property type="evidence" value="ECO:0007669"/>
    <property type="project" value="UniProtKB-UniRule"/>
</dbReference>
<dbReference type="Gene3D" id="3.40.50.150">
    <property type="entry name" value="Vaccinia Virus protein VP39"/>
    <property type="match status" value="1"/>
</dbReference>
<dbReference type="KEGG" id="abat:CFX1CAM_2277"/>
<dbReference type="FunFam" id="3.40.50.150:FF:000041">
    <property type="entry name" value="Ribosomal RNA small subunit methyltransferase G"/>
    <property type="match status" value="1"/>
</dbReference>
<comment type="similarity">
    <text evidence="6">Belongs to the methyltransferase superfamily. RNA methyltransferase RsmG family.</text>
</comment>
<evidence type="ECO:0000256" key="3">
    <source>
        <dbReference type="ARBA" id="ARBA00022603"/>
    </source>
</evidence>
<evidence type="ECO:0000256" key="6">
    <source>
        <dbReference type="HAMAP-Rule" id="MF_00074"/>
    </source>
</evidence>
<dbReference type="InterPro" id="IPR003682">
    <property type="entry name" value="rRNA_ssu_MeTfrase_G"/>
</dbReference>
<comment type="caution">
    <text evidence="6">Lacks conserved residue(s) required for the propagation of feature annotation.</text>
</comment>
<organism evidence="7 8">
    <name type="scientific">Candidatus Brevifilum fermentans</name>
    <dbReference type="NCBI Taxonomy" id="1986204"/>
    <lineage>
        <taxon>Bacteria</taxon>
        <taxon>Bacillati</taxon>
        <taxon>Chloroflexota</taxon>
        <taxon>Anaerolineae</taxon>
        <taxon>Anaerolineales</taxon>
        <taxon>Anaerolineaceae</taxon>
        <taxon>Candidatus Brevifilum</taxon>
    </lineage>
</organism>
<dbReference type="NCBIfam" id="TIGR00138">
    <property type="entry name" value="rsmG_gidB"/>
    <property type="match status" value="1"/>
</dbReference>
<dbReference type="Proteomes" id="UP000195514">
    <property type="component" value="Chromosome I"/>
</dbReference>
<reference evidence="8" key="1">
    <citation type="submission" date="2017-05" db="EMBL/GenBank/DDBJ databases">
        <authorList>
            <person name="Kirkegaard R."/>
            <person name="Mcilroy J S."/>
        </authorList>
    </citation>
    <scope>NUCLEOTIDE SEQUENCE [LARGE SCALE GENOMIC DNA]</scope>
</reference>
<evidence type="ECO:0000256" key="5">
    <source>
        <dbReference type="ARBA" id="ARBA00022691"/>
    </source>
</evidence>
<keyword evidence="2 6" id="KW-0698">rRNA processing</keyword>
<keyword evidence="1 6" id="KW-0963">Cytoplasm</keyword>